<dbReference type="EMBL" id="QJKI01000022">
    <property type="protein sequence ID" value="PXX76130.1"/>
    <property type="molecule type" value="Genomic_DNA"/>
</dbReference>
<dbReference type="GO" id="GO:0000724">
    <property type="term" value="P:double-strand break repair via homologous recombination"/>
    <property type="evidence" value="ECO:0007669"/>
    <property type="project" value="UniProtKB-UniRule"/>
</dbReference>
<evidence type="ECO:0000256" key="1">
    <source>
        <dbReference type="ARBA" id="ARBA00022722"/>
    </source>
</evidence>
<comment type="subunit">
    <text evidence="11">Heterotrimer of RecB, RecC and RecD. All subunits contribute to DNA-binding.</text>
</comment>
<dbReference type="Gene3D" id="1.10.10.1020">
    <property type="entry name" value="RecBCD complex, subunit RecD, N-terminal domain"/>
    <property type="match status" value="1"/>
</dbReference>
<dbReference type="RefSeq" id="WP_110391694.1">
    <property type="nucleotide sequence ID" value="NZ_QJKI01000022.1"/>
</dbReference>
<dbReference type="OrthoDB" id="9803432at2"/>
<reference evidence="13 14" key="1">
    <citation type="submission" date="2018-05" db="EMBL/GenBank/DDBJ databases">
        <title>Genomic Encyclopedia of Type Strains, Phase IV (KMG-IV): sequencing the most valuable type-strain genomes for metagenomic binning, comparative biology and taxonomic classification.</title>
        <authorList>
            <person name="Goeker M."/>
        </authorList>
    </citation>
    <scope>NUCLEOTIDE SEQUENCE [LARGE SCALE GENOMIC DNA]</scope>
    <source>
        <strain evidence="13 14">DSM 29661</strain>
    </source>
</reference>
<dbReference type="NCBIfam" id="TIGR01447">
    <property type="entry name" value="recD"/>
    <property type="match status" value="1"/>
</dbReference>
<comment type="function">
    <text evidence="11">A helicase/nuclease that prepares dsDNA breaks (DSB) for recombinational DNA repair. Binds to DSBs and unwinds DNA via a highly rapid and processive ATP-dependent bidirectional helicase activity. Unwinds dsDNA until it encounters a Chi (crossover hotspot instigator) sequence from the 3' direction. Cuts ssDNA a few nucleotides 3' to the Chi site. The properties and activities of the enzyme are changed at Chi. The Chi-altered holoenzyme produces a long 3'-ssDNA overhang and facilitates RecA-binding to the ssDNA for homologous DNA recombination and repair. Holoenzyme degrades any linearized DNA that is unable to undergo homologous recombination. In the holoenzyme this subunit has ssDNA-dependent ATPase and 5'-3' helicase activity. When added to pre-assembled RecBC greatly stimulates nuclease activity and augments holoenzyme processivity. Negatively regulates the RecA-loading ability of RecBCD.</text>
</comment>
<comment type="catalytic activity">
    <reaction evidence="11">
        <text>ATP + H2O = ADP + phosphate + H(+)</text>
        <dbReference type="Rhea" id="RHEA:13065"/>
        <dbReference type="ChEBI" id="CHEBI:15377"/>
        <dbReference type="ChEBI" id="CHEBI:15378"/>
        <dbReference type="ChEBI" id="CHEBI:30616"/>
        <dbReference type="ChEBI" id="CHEBI:43474"/>
        <dbReference type="ChEBI" id="CHEBI:456216"/>
        <dbReference type="EC" id="5.6.2.3"/>
    </reaction>
</comment>
<name>A0A318KFR0_9NEIS</name>
<dbReference type="GO" id="GO:0003677">
    <property type="term" value="F:DNA binding"/>
    <property type="evidence" value="ECO:0007669"/>
    <property type="project" value="UniProtKB-UniRule"/>
</dbReference>
<gene>
    <name evidence="11" type="primary">recD</name>
    <name evidence="13" type="ORF">DFR34_12234</name>
</gene>
<evidence type="ECO:0000256" key="2">
    <source>
        <dbReference type="ARBA" id="ARBA00022741"/>
    </source>
</evidence>
<dbReference type="Proteomes" id="UP000247555">
    <property type="component" value="Unassembled WGS sequence"/>
</dbReference>
<dbReference type="HAMAP" id="MF_01487">
    <property type="entry name" value="RecD"/>
    <property type="match status" value="1"/>
</dbReference>
<evidence type="ECO:0000313" key="13">
    <source>
        <dbReference type="EMBL" id="PXX76130.1"/>
    </source>
</evidence>
<evidence type="ECO:0000256" key="10">
    <source>
        <dbReference type="ARBA" id="ARBA00023235"/>
    </source>
</evidence>
<dbReference type="InterPro" id="IPR003593">
    <property type="entry name" value="AAA+_ATPase"/>
</dbReference>
<accession>A0A318KFR0</accession>
<dbReference type="InterPro" id="IPR027417">
    <property type="entry name" value="P-loop_NTPase"/>
</dbReference>
<dbReference type="InterPro" id="IPR049550">
    <property type="entry name" value="RecD_N"/>
</dbReference>
<protein>
    <recommendedName>
        <fullName evidence="11">RecBCD enzyme subunit RecD</fullName>
        <ecNumber evidence="11">5.6.2.3</ecNumber>
    </recommendedName>
    <alternativeName>
        <fullName evidence="11">DNA 5'-3' helicase subunit RecD</fullName>
    </alternativeName>
    <alternativeName>
        <fullName evidence="11">Exonuclease V subunit RecD</fullName>
        <shortName evidence="11">ExoV subunit RecD</shortName>
    </alternativeName>
    <alternativeName>
        <fullName evidence="11">Helicase/nuclease RecBCD subunit RecD</fullName>
    </alternativeName>
</protein>
<dbReference type="CDD" id="cd18809">
    <property type="entry name" value="SF1_C_RecD"/>
    <property type="match status" value="1"/>
</dbReference>
<dbReference type="Pfam" id="PF13538">
    <property type="entry name" value="UvrD_C_2"/>
    <property type="match status" value="1"/>
</dbReference>
<keyword evidence="14" id="KW-1185">Reference proteome</keyword>
<evidence type="ECO:0000313" key="14">
    <source>
        <dbReference type="Proteomes" id="UP000247555"/>
    </source>
</evidence>
<sequence>MTHPAPLLDIQPLLDDWLARRWLRPLDVRFAAFLAELDPDADPRVWLAGALASHQLGRGHPCLDLRALGQHASLEDALGLPPEGAPRAANALMPPALWPWPAAATPLLAEADADAGRASPLVRDGARLYLRRYWQYEQDVAAALCARAAPLSAAAQPTLPDWLRASGAKPDWQTLACALALRGRLTLITGGPGTGKTTTVVRVLALLQHQAIAAGAPPLRLRLAAPTGKAAARLSESLESARQRLVGLAPDEVLTHIPLTVSTVHRLLGSRPDSRHFRHHREAPLHADVVVVDEASMIDLEMMAALLDALPEHARLILLGDKDQLASVEAGAVLGQLCAHADAGGYRPDTLNWLAAAADGADLGPYAARPELAAPPLADCTVMLRHSHRFDASSGIGQLAQAVRQGAELGALWGRYADIRALRLHGEHDAQLDQLLRNGYQTMLHAVRQRPAADAAPADWDAWAQHALRVFAGFQLLTPLRRGPWGVAGLNTRAEQVLAAAGLIQPEREWYPGRPVMLTRNDPTLGLMNGDVGLTVLDARQQLRVIFAQAGAVRWISPLRLPDVDTVFAMTVHKSQGSEFTHAALILPDHPSPLLTRELAYTAITRAKAEFTLLEAREGMLALAAGTETRRQSGLGERVAGLRGFYTGRVFSNTL</sequence>
<feature type="binding site" evidence="11">
    <location>
        <begin position="190"/>
        <end position="197"/>
    </location>
    <ligand>
        <name>ATP</name>
        <dbReference type="ChEBI" id="CHEBI:30616"/>
    </ligand>
</feature>
<dbReference type="Pfam" id="PF21185">
    <property type="entry name" value="RecD_N"/>
    <property type="match status" value="1"/>
</dbReference>
<keyword evidence="7 11" id="KW-0067">ATP-binding</keyword>
<keyword evidence="6 11" id="KW-0269">Exonuclease</keyword>
<keyword evidence="2 11" id="KW-0547">Nucleotide-binding</keyword>
<dbReference type="GO" id="GO:0016887">
    <property type="term" value="F:ATP hydrolysis activity"/>
    <property type="evidence" value="ECO:0007669"/>
    <property type="project" value="RHEA"/>
</dbReference>
<keyword evidence="1 11" id="KW-0540">Nuclease</keyword>
<dbReference type="GO" id="GO:0043139">
    <property type="term" value="F:5'-3' DNA helicase activity"/>
    <property type="evidence" value="ECO:0007669"/>
    <property type="project" value="UniProtKB-UniRule"/>
</dbReference>
<dbReference type="InterPro" id="IPR006344">
    <property type="entry name" value="RecD"/>
</dbReference>
<keyword evidence="5 11" id="KW-0347">Helicase</keyword>
<dbReference type="PANTHER" id="PTHR43788:SF6">
    <property type="entry name" value="DNA HELICASE B"/>
    <property type="match status" value="1"/>
</dbReference>
<dbReference type="GO" id="GO:0005524">
    <property type="term" value="F:ATP binding"/>
    <property type="evidence" value="ECO:0007669"/>
    <property type="project" value="UniProtKB-UniRule"/>
</dbReference>
<evidence type="ECO:0000256" key="11">
    <source>
        <dbReference type="HAMAP-Rule" id="MF_01487"/>
    </source>
</evidence>
<dbReference type="AlphaFoldDB" id="A0A318KFR0"/>
<dbReference type="GO" id="GO:0008854">
    <property type="term" value="F:exodeoxyribonuclease V activity"/>
    <property type="evidence" value="ECO:0007669"/>
    <property type="project" value="InterPro"/>
</dbReference>
<evidence type="ECO:0000259" key="12">
    <source>
        <dbReference type="SMART" id="SM00382"/>
    </source>
</evidence>
<keyword evidence="3 11" id="KW-0227">DNA damage</keyword>
<organism evidence="13 14">
    <name type="scientific">Rivihabitans pingtungensis</name>
    <dbReference type="NCBI Taxonomy" id="1054498"/>
    <lineage>
        <taxon>Bacteria</taxon>
        <taxon>Pseudomonadati</taxon>
        <taxon>Pseudomonadota</taxon>
        <taxon>Betaproteobacteria</taxon>
        <taxon>Neisseriales</taxon>
        <taxon>Aquaspirillaceae</taxon>
        <taxon>Rivihabitans</taxon>
    </lineage>
</organism>
<evidence type="ECO:0000256" key="7">
    <source>
        <dbReference type="ARBA" id="ARBA00022840"/>
    </source>
</evidence>
<proteinExistence type="inferred from homology"/>
<evidence type="ECO:0000256" key="9">
    <source>
        <dbReference type="ARBA" id="ARBA00023204"/>
    </source>
</evidence>
<keyword evidence="4 11" id="KW-0378">Hydrolase</keyword>
<evidence type="ECO:0000256" key="6">
    <source>
        <dbReference type="ARBA" id="ARBA00022839"/>
    </source>
</evidence>
<evidence type="ECO:0000256" key="3">
    <source>
        <dbReference type="ARBA" id="ARBA00022763"/>
    </source>
</evidence>
<dbReference type="CDD" id="cd17933">
    <property type="entry name" value="DEXSc_RecD-like"/>
    <property type="match status" value="1"/>
</dbReference>
<dbReference type="GO" id="GO:0009338">
    <property type="term" value="C:exodeoxyribonuclease V complex"/>
    <property type="evidence" value="ECO:0007669"/>
    <property type="project" value="InterPro"/>
</dbReference>
<dbReference type="PANTHER" id="PTHR43788">
    <property type="entry name" value="DNA2/NAM7 HELICASE FAMILY MEMBER"/>
    <property type="match status" value="1"/>
</dbReference>
<dbReference type="InterPro" id="IPR041851">
    <property type="entry name" value="RecD_N_sf"/>
</dbReference>
<dbReference type="Pfam" id="PF13245">
    <property type="entry name" value="AAA_19"/>
    <property type="match status" value="1"/>
</dbReference>
<evidence type="ECO:0000256" key="5">
    <source>
        <dbReference type="ARBA" id="ARBA00022806"/>
    </source>
</evidence>
<keyword evidence="10 11" id="KW-0413">Isomerase</keyword>
<dbReference type="InterPro" id="IPR027785">
    <property type="entry name" value="UvrD-like_helicase_C"/>
</dbReference>
<dbReference type="SMART" id="SM00382">
    <property type="entry name" value="AAA"/>
    <property type="match status" value="1"/>
</dbReference>
<comment type="similarity">
    <text evidence="11">Belongs to the RecD family.</text>
</comment>
<keyword evidence="8 11" id="KW-0238">DNA-binding</keyword>
<evidence type="ECO:0000256" key="8">
    <source>
        <dbReference type="ARBA" id="ARBA00023125"/>
    </source>
</evidence>
<dbReference type="InterPro" id="IPR050534">
    <property type="entry name" value="Coronavir_polyprotein_1ab"/>
</dbReference>
<keyword evidence="9 11" id="KW-0234">DNA repair</keyword>
<dbReference type="GO" id="GO:0017116">
    <property type="term" value="F:single-stranded DNA helicase activity"/>
    <property type="evidence" value="ECO:0007669"/>
    <property type="project" value="TreeGrafter"/>
</dbReference>
<feature type="domain" description="AAA+ ATPase" evidence="12">
    <location>
        <begin position="182"/>
        <end position="388"/>
    </location>
</feature>
<dbReference type="EC" id="5.6.2.3" evidence="11"/>
<evidence type="ECO:0000256" key="4">
    <source>
        <dbReference type="ARBA" id="ARBA00022801"/>
    </source>
</evidence>
<comment type="caution">
    <text evidence="13">The sequence shown here is derived from an EMBL/GenBank/DDBJ whole genome shotgun (WGS) entry which is preliminary data.</text>
</comment>
<comment type="miscellaneous">
    <text evidence="11">In the RecBCD complex, RecB has a slow 3'-5' helicase, an exonuclease activity and loads RecA onto ssDNA, RecD has a fast 5'-3' helicase activity, while RecC stimulates the ATPase and processivity of the RecB helicase and contributes to recognition of the Chi site.</text>
</comment>
<dbReference type="Gene3D" id="3.40.50.300">
    <property type="entry name" value="P-loop containing nucleotide triphosphate hydrolases"/>
    <property type="match status" value="3"/>
</dbReference>
<dbReference type="SUPFAM" id="SSF52540">
    <property type="entry name" value="P-loop containing nucleoside triphosphate hydrolases"/>
    <property type="match status" value="2"/>
</dbReference>